<accession>A0AC61SBF1</accession>
<name>A0AC61SBF1_9EURY</name>
<dbReference type="Proteomes" id="UP000315423">
    <property type="component" value="Unassembled WGS sequence"/>
</dbReference>
<proteinExistence type="predicted"/>
<protein>
    <submittedName>
        <fullName evidence="1">Methanogenesis marker 9 domain-containing protein</fullName>
    </submittedName>
</protein>
<sequence>METDVIPPFDLKIGYLTPNNPIALAPMAGITDSQFARQFTDHGGMVILGGYNLDSKTFEAAKRIAQRGRTEFVTDEPMEFLNHELDNINNSPNGCCVMVNVRAANIDAYVEAARVAKKKGAGIEINAHCRQDEIVELGAGQSLLMHPDTLNEIIQAVRSTGAVVSVKIRANVVNDLTIAQIIEQSGAHIIHIDAMGKHGADVNIIRKIRNNTSLFIIGNNSVVDISSAKSMFSRGADMVSCARAVLKDPDTLRNIVDQITLYQINTGWYNSPKHICGGGDLRALAFCCLPVKPCAVHNALEQIGMTAQEFTRLKLELVEGT</sequence>
<evidence type="ECO:0000313" key="1">
    <source>
        <dbReference type="EMBL" id="TKY92052.1"/>
    </source>
</evidence>
<comment type="caution">
    <text evidence="1">The sequence shown here is derived from an EMBL/GenBank/DDBJ whole genome shotgun (WGS) entry which is preliminary data.</text>
</comment>
<reference evidence="1" key="1">
    <citation type="submission" date="2018-09" db="EMBL/GenBank/DDBJ databases">
        <title>A genomic encyclopedia of anaerobic methanotrophic archaea.</title>
        <authorList>
            <person name="Skennerton C.T."/>
            <person name="Chadwick G.L."/>
            <person name="Laso-Perez R."/>
            <person name="Leu A.O."/>
            <person name="Speth D.R."/>
            <person name="Yu H."/>
            <person name="Morgan-Lang C."/>
            <person name="Hatzenpichler R."/>
            <person name="Goudeau D."/>
            <person name="Malmstrom R."/>
            <person name="Woyke T."/>
            <person name="Hallam S."/>
            <person name="Tyson G.W."/>
            <person name="Wegener G."/>
            <person name="Boetius A."/>
            <person name="Orphan V.J."/>
        </authorList>
    </citation>
    <scope>NUCLEOTIDE SEQUENCE</scope>
    <source>
        <strain evidence="1">CONS3730D10UFb2</strain>
    </source>
</reference>
<gene>
    <name evidence="1" type="ORF">C5S46_02580</name>
</gene>
<dbReference type="EMBL" id="QYBA01000082">
    <property type="protein sequence ID" value="TKY92052.1"/>
    <property type="molecule type" value="Genomic_DNA"/>
</dbReference>
<evidence type="ECO:0000313" key="2">
    <source>
        <dbReference type="Proteomes" id="UP000315423"/>
    </source>
</evidence>
<organism evidence="1 2">
    <name type="scientific">Candidatus Methanomarinus sp</name>
    <dbReference type="NCBI Taxonomy" id="3386244"/>
    <lineage>
        <taxon>Archaea</taxon>
        <taxon>Methanobacteriati</taxon>
        <taxon>Methanobacteriota</taxon>
        <taxon>Stenosarchaea group</taxon>
        <taxon>Methanomicrobia</taxon>
        <taxon>Methanosarcinales</taxon>
        <taxon>ANME-2 cluster</taxon>
        <taxon>Candidatus Methanocomedenaceae</taxon>
        <taxon>Candidatus Methanomarinus</taxon>
    </lineage>
</organism>
<feature type="non-terminal residue" evidence="1">
    <location>
        <position position="321"/>
    </location>
</feature>